<sequence>MGTIIKLSPDNIKTNVLTKCHKDWAKCMSTRVLTRFYYSHIMKNAVLLEEKCPSPAIIRINDLTWFHNDWTINVTSRELTRKNAPPPPWWPCFSTDGKHLGTQPRHHVLTKKNAPPTINKEKCPAPPGGHVFQRTGPKLELSSDIIRNKILTQPNQQSNQRTGQQQYFHEDWTKHLTSRVLTKKMPCPLAAINNLSHKVKNAPPPGGHIFQQTRTIFEIIHNIISTIVLTKFHEDLTINMTSKVLTRKKYKINVPTKFHGDWSKTKTKKSCFFLLNIQLRVQDLFFC</sequence>
<dbReference type="EMBL" id="JAIWYP010000001">
    <property type="protein sequence ID" value="KAH3895817.1"/>
    <property type="molecule type" value="Genomic_DNA"/>
</dbReference>
<feature type="region of interest" description="Disordered" evidence="1">
    <location>
        <begin position="114"/>
        <end position="133"/>
    </location>
</feature>
<reference evidence="2" key="1">
    <citation type="journal article" date="2019" name="bioRxiv">
        <title>The Genome of the Zebra Mussel, Dreissena polymorpha: A Resource for Invasive Species Research.</title>
        <authorList>
            <person name="McCartney M.A."/>
            <person name="Auch B."/>
            <person name="Kono T."/>
            <person name="Mallez S."/>
            <person name="Zhang Y."/>
            <person name="Obille A."/>
            <person name="Becker A."/>
            <person name="Abrahante J.E."/>
            <person name="Garbe J."/>
            <person name="Badalamenti J.P."/>
            <person name="Herman A."/>
            <person name="Mangelson H."/>
            <person name="Liachko I."/>
            <person name="Sullivan S."/>
            <person name="Sone E.D."/>
            <person name="Koren S."/>
            <person name="Silverstein K.A.T."/>
            <person name="Beckman K.B."/>
            <person name="Gohl D.M."/>
        </authorList>
    </citation>
    <scope>NUCLEOTIDE SEQUENCE</scope>
    <source>
        <strain evidence="2">Duluth1</strain>
        <tissue evidence="2">Whole animal</tissue>
    </source>
</reference>
<evidence type="ECO:0000313" key="3">
    <source>
        <dbReference type="Proteomes" id="UP000828390"/>
    </source>
</evidence>
<proteinExistence type="predicted"/>
<accession>A0A9D4SAN4</accession>
<gene>
    <name evidence="2" type="ORF">DPMN_019984</name>
</gene>
<keyword evidence="3" id="KW-1185">Reference proteome</keyword>
<protein>
    <submittedName>
        <fullName evidence="2">Uncharacterized protein</fullName>
    </submittedName>
</protein>
<evidence type="ECO:0000256" key="1">
    <source>
        <dbReference type="SAM" id="MobiDB-lite"/>
    </source>
</evidence>
<comment type="caution">
    <text evidence="2">The sequence shown here is derived from an EMBL/GenBank/DDBJ whole genome shotgun (WGS) entry which is preliminary data.</text>
</comment>
<evidence type="ECO:0000313" key="2">
    <source>
        <dbReference type="EMBL" id="KAH3895817.1"/>
    </source>
</evidence>
<name>A0A9D4SAN4_DREPO</name>
<dbReference type="AlphaFoldDB" id="A0A9D4SAN4"/>
<dbReference type="Proteomes" id="UP000828390">
    <property type="component" value="Unassembled WGS sequence"/>
</dbReference>
<organism evidence="2 3">
    <name type="scientific">Dreissena polymorpha</name>
    <name type="common">Zebra mussel</name>
    <name type="synonym">Mytilus polymorpha</name>
    <dbReference type="NCBI Taxonomy" id="45954"/>
    <lineage>
        <taxon>Eukaryota</taxon>
        <taxon>Metazoa</taxon>
        <taxon>Spiralia</taxon>
        <taxon>Lophotrochozoa</taxon>
        <taxon>Mollusca</taxon>
        <taxon>Bivalvia</taxon>
        <taxon>Autobranchia</taxon>
        <taxon>Heteroconchia</taxon>
        <taxon>Euheterodonta</taxon>
        <taxon>Imparidentia</taxon>
        <taxon>Neoheterodontei</taxon>
        <taxon>Myida</taxon>
        <taxon>Dreissenoidea</taxon>
        <taxon>Dreissenidae</taxon>
        <taxon>Dreissena</taxon>
    </lineage>
</organism>
<reference evidence="2" key="2">
    <citation type="submission" date="2020-11" db="EMBL/GenBank/DDBJ databases">
        <authorList>
            <person name="McCartney M.A."/>
            <person name="Auch B."/>
            <person name="Kono T."/>
            <person name="Mallez S."/>
            <person name="Becker A."/>
            <person name="Gohl D.M."/>
            <person name="Silverstein K.A.T."/>
            <person name="Koren S."/>
            <person name="Bechman K.B."/>
            <person name="Herman A."/>
            <person name="Abrahante J.E."/>
            <person name="Garbe J."/>
        </authorList>
    </citation>
    <scope>NUCLEOTIDE SEQUENCE</scope>
    <source>
        <strain evidence="2">Duluth1</strain>
        <tissue evidence="2">Whole animal</tissue>
    </source>
</reference>